<evidence type="ECO:0000313" key="3">
    <source>
        <dbReference type="EMBL" id="RYR43834.1"/>
    </source>
</evidence>
<evidence type="ECO:0000313" key="4">
    <source>
        <dbReference type="Proteomes" id="UP000289738"/>
    </source>
</evidence>
<protein>
    <recommendedName>
        <fullName evidence="2">Zinc finger PMZ-type domain-containing protein</fullName>
    </recommendedName>
</protein>
<feature type="compositionally biased region" description="Polar residues" evidence="1">
    <location>
        <begin position="428"/>
        <end position="437"/>
    </location>
</feature>
<feature type="region of interest" description="Disordered" evidence="1">
    <location>
        <begin position="159"/>
        <end position="179"/>
    </location>
</feature>
<evidence type="ECO:0000256" key="1">
    <source>
        <dbReference type="SAM" id="MobiDB-lite"/>
    </source>
</evidence>
<evidence type="ECO:0000259" key="2">
    <source>
        <dbReference type="SMART" id="SM00575"/>
    </source>
</evidence>
<gene>
    <name evidence="3" type="ORF">Ahy_A08g040232</name>
</gene>
<feature type="compositionally biased region" description="Polar residues" evidence="1">
    <location>
        <begin position="160"/>
        <end position="169"/>
    </location>
</feature>
<name>A0A445BYJ6_ARAHY</name>
<dbReference type="SMART" id="SM00575">
    <property type="entry name" value="ZnF_PMZ"/>
    <property type="match status" value="1"/>
</dbReference>
<comment type="caution">
    <text evidence="3">The sequence shown here is derived from an EMBL/GenBank/DDBJ whole genome shotgun (WGS) entry which is preliminary data.</text>
</comment>
<dbReference type="EMBL" id="SDMP01000008">
    <property type="protein sequence ID" value="RYR43834.1"/>
    <property type="molecule type" value="Genomic_DNA"/>
</dbReference>
<organism evidence="3 4">
    <name type="scientific">Arachis hypogaea</name>
    <name type="common">Peanut</name>
    <dbReference type="NCBI Taxonomy" id="3818"/>
    <lineage>
        <taxon>Eukaryota</taxon>
        <taxon>Viridiplantae</taxon>
        <taxon>Streptophyta</taxon>
        <taxon>Embryophyta</taxon>
        <taxon>Tracheophyta</taxon>
        <taxon>Spermatophyta</taxon>
        <taxon>Magnoliopsida</taxon>
        <taxon>eudicotyledons</taxon>
        <taxon>Gunneridae</taxon>
        <taxon>Pentapetalae</taxon>
        <taxon>rosids</taxon>
        <taxon>fabids</taxon>
        <taxon>Fabales</taxon>
        <taxon>Fabaceae</taxon>
        <taxon>Papilionoideae</taxon>
        <taxon>50 kb inversion clade</taxon>
        <taxon>dalbergioids sensu lato</taxon>
        <taxon>Dalbergieae</taxon>
        <taxon>Pterocarpus clade</taxon>
        <taxon>Arachis</taxon>
    </lineage>
</organism>
<feature type="compositionally biased region" description="Basic and acidic residues" evidence="1">
    <location>
        <begin position="439"/>
        <end position="453"/>
    </location>
</feature>
<reference evidence="3 4" key="1">
    <citation type="submission" date="2019-01" db="EMBL/GenBank/DDBJ databases">
        <title>Sequencing of cultivated peanut Arachis hypogaea provides insights into genome evolution and oil improvement.</title>
        <authorList>
            <person name="Chen X."/>
        </authorList>
    </citation>
    <scope>NUCLEOTIDE SEQUENCE [LARGE SCALE GENOMIC DNA]</scope>
    <source>
        <strain evidence="4">cv. Fuhuasheng</strain>
        <tissue evidence="3">Leaves</tissue>
    </source>
</reference>
<dbReference type="Proteomes" id="UP000289738">
    <property type="component" value="Chromosome A08"/>
</dbReference>
<feature type="region of interest" description="Disordered" evidence="1">
    <location>
        <begin position="420"/>
        <end position="453"/>
    </location>
</feature>
<sequence>MENNQFFFVVVYSNEIVKHGNEGVIFESNKTVMLRTNRLNTLHALKTIMFSNIGGIGTKEVGRIAYKFLHALPNGGFTNRLFWIDRDQHMRVMFDIHARLMPQHVMELYAAIRDVVVGAELSPSSLEIVPLEATLIHYAQPYYSADEYNSEGYSTYVAGSRSSSDTASTDEYVPETPTGSVGQFFMPPPLAIPRLSEHTPILAPTISQDHAQLDSSLICRVVLPMIKTEPSVSIPVLQSAVHQSYHFKPSYQNVWMAKKKGGHIYSRRLLAAIEKNIESLPIMRVTHCDHRAFVFSVEEVEPVDGWSQTSYRVCLNARTCDRGLFQSLYYPCRHALAACVAESIEWGNLVDPVYKMASVFKFLPIPDEKIWLTWYGARLKPNPVVRQKAMERPVSTRLWNEMDAFERIEKRCGFCQGKQHTKRGCPNAPQSDLNGVQSHFHEDESPSKDRLAEDEHLGGSQWRVFVVVVVVEELLHI</sequence>
<dbReference type="GO" id="GO:0008270">
    <property type="term" value="F:zinc ion binding"/>
    <property type="evidence" value="ECO:0007669"/>
    <property type="project" value="InterPro"/>
</dbReference>
<keyword evidence="4" id="KW-1185">Reference proteome</keyword>
<dbReference type="InterPro" id="IPR006564">
    <property type="entry name" value="Znf_PMZ"/>
</dbReference>
<proteinExistence type="predicted"/>
<accession>A0A445BYJ6</accession>
<feature type="domain" description="Zinc finger PMZ-type" evidence="2">
    <location>
        <begin position="318"/>
        <end position="345"/>
    </location>
</feature>
<dbReference type="AlphaFoldDB" id="A0A445BYJ6"/>